<gene>
    <name evidence="7" type="ORF">B1813_20470</name>
</gene>
<comment type="similarity">
    <text evidence="1">Belongs to the peptidase C40 family.</text>
</comment>
<dbReference type="STRING" id="1962155.B1813_20470"/>
<accession>A0A1V8ZX23</accession>
<dbReference type="SUPFAM" id="SSF54001">
    <property type="entry name" value="Cysteine proteinases"/>
    <property type="match status" value="1"/>
</dbReference>
<dbReference type="Pfam" id="PF00877">
    <property type="entry name" value="NLPC_P60"/>
    <property type="match status" value="1"/>
</dbReference>
<evidence type="ECO:0000313" key="8">
    <source>
        <dbReference type="Proteomes" id="UP000192591"/>
    </source>
</evidence>
<dbReference type="InterPro" id="IPR000064">
    <property type="entry name" value="NLP_P60_dom"/>
</dbReference>
<reference evidence="7 8" key="1">
    <citation type="submission" date="2017-02" db="EMBL/GenBank/DDBJ databases">
        <title>Draft genome of Saccharomonospora sp. 154.</title>
        <authorList>
            <person name="Alonso-Carmona G.S."/>
            <person name="De La Haba R."/>
            <person name="Vera-Gargallo B."/>
            <person name="Sandoval-Trujillo A.H."/>
            <person name="Ramirez-Duran N."/>
            <person name="Ventosa A."/>
        </authorList>
    </citation>
    <scope>NUCLEOTIDE SEQUENCE [LARGE SCALE GENOMIC DNA]</scope>
    <source>
        <strain evidence="7 8">LRS4.154</strain>
    </source>
</reference>
<keyword evidence="4" id="KW-0788">Thiol protease</keyword>
<dbReference type="AlphaFoldDB" id="A0A1V8ZX23"/>
<dbReference type="InterPro" id="IPR009045">
    <property type="entry name" value="Zn_M74/Hedgehog-like"/>
</dbReference>
<organism evidence="7 8">
    <name type="scientific">Saccharomonospora piscinae</name>
    <dbReference type="NCBI Taxonomy" id="687388"/>
    <lineage>
        <taxon>Bacteria</taxon>
        <taxon>Bacillati</taxon>
        <taxon>Actinomycetota</taxon>
        <taxon>Actinomycetes</taxon>
        <taxon>Pseudonocardiales</taxon>
        <taxon>Pseudonocardiaceae</taxon>
        <taxon>Saccharomonospora</taxon>
    </lineage>
</organism>
<proteinExistence type="inferred from homology"/>
<evidence type="ECO:0000256" key="4">
    <source>
        <dbReference type="ARBA" id="ARBA00022807"/>
    </source>
</evidence>
<keyword evidence="8" id="KW-1185">Reference proteome</keyword>
<comment type="caution">
    <text evidence="7">The sequence shown here is derived from an EMBL/GenBank/DDBJ whole genome shotgun (WGS) entry which is preliminary data.</text>
</comment>
<sequence length="391" mass="40645">MRAFGLSTLLLITLLLWSATGAHGSLAEQRRHDSPSDAAWSARLDALAGAGIRPPPARALRDPSRLPPGLRPVPAADGGLQRGVASAAGVPEPVLPREVVAVVSAALRTVGAPYEHGGDGPGAFSCAGLVSGLYDRVGITVPATAKRQWASGHRVRQADAVAGDLVIVGSDRYGVQSVGLIVGPGTMVVADATAAAVVTARVPDPRGVLGVVRPSLGPHTRGEALGASAAGSAPTWRCGGILPSSAAGRGGAEPSPFAWGGYPNGLIPDGVLCPLRTEPHALRCDAARDLAALDAAYTGALGERLCLTDSYRTLEMQLELHQRKPELAAEPGTSAHGWGVAVDLCGGAETFGTAEHDWLRAHAADFGWTHPRWAREGSDREEPWHWEYRRP</sequence>
<dbReference type="GO" id="GO:0008234">
    <property type="term" value="F:cysteine-type peptidase activity"/>
    <property type="evidence" value="ECO:0007669"/>
    <property type="project" value="UniProtKB-KW"/>
</dbReference>
<dbReference type="InterPro" id="IPR051794">
    <property type="entry name" value="PG_Endopeptidase_C40"/>
</dbReference>
<dbReference type="Proteomes" id="UP000192591">
    <property type="component" value="Unassembled WGS sequence"/>
</dbReference>
<dbReference type="EMBL" id="MWIH01000009">
    <property type="protein sequence ID" value="OQO89326.1"/>
    <property type="molecule type" value="Genomic_DNA"/>
</dbReference>
<dbReference type="Gene3D" id="3.30.1380.10">
    <property type="match status" value="1"/>
</dbReference>
<evidence type="ECO:0000256" key="5">
    <source>
        <dbReference type="SAM" id="MobiDB-lite"/>
    </source>
</evidence>
<name>A0A1V8ZX23_SACPI</name>
<dbReference type="SUPFAM" id="SSF55166">
    <property type="entry name" value="Hedgehog/DD-peptidase"/>
    <property type="match status" value="1"/>
</dbReference>
<protein>
    <submittedName>
        <fullName evidence="7">Hydrolase</fullName>
    </submittedName>
</protein>
<dbReference type="RefSeq" id="WP_081194702.1">
    <property type="nucleotide sequence ID" value="NZ_MWIH01000009.1"/>
</dbReference>
<dbReference type="Pfam" id="PF02557">
    <property type="entry name" value="VanY"/>
    <property type="match status" value="1"/>
</dbReference>
<dbReference type="PROSITE" id="PS51935">
    <property type="entry name" value="NLPC_P60"/>
    <property type="match status" value="1"/>
</dbReference>
<keyword evidence="3 7" id="KW-0378">Hydrolase</keyword>
<evidence type="ECO:0000259" key="6">
    <source>
        <dbReference type="PROSITE" id="PS51935"/>
    </source>
</evidence>
<feature type="domain" description="NlpC/P60" evidence="6">
    <location>
        <begin position="96"/>
        <end position="223"/>
    </location>
</feature>
<evidence type="ECO:0000256" key="1">
    <source>
        <dbReference type="ARBA" id="ARBA00007074"/>
    </source>
</evidence>
<dbReference type="PANTHER" id="PTHR47359">
    <property type="entry name" value="PEPTIDOGLYCAN DL-ENDOPEPTIDASE CWLO"/>
    <property type="match status" value="1"/>
</dbReference>
<dbReference type="PANTHER" id="PTHR47359:SF3">
    <property type="entry name" value="NLP_P60 DOMAIN-CONTAINING PROTEIN-RELATED"/>
    <property type="match status" value="1"/>
</dbReference>
<keyword evidence="2" id="KW-0645">Protease</keyword>
<evidence type="ECO:0000313" key="7">
    <source>
        <dbReference type="EMBL" id="OQO89326.1"/>
    </source>
</evidence>
<evidence type="ECO:0000256" key="3">
    <source>
        <dbReference type="ARBA" id="ARBA00022801"/>
    </source>
</evidence>
<evidence type="ECO:0000256" key="2">
    <source>
        <dbReference type="ARBA" id="ARBA00022670"/>
    </source>
</evidence>
<feature type="region of interest" description="Disordered" evidence="5">
    <location>
        <begin position="51"/>
        <end position="78"/>
    </location>
</feature>
<dbReference type="GO" id="GO:0006508">
    <property type="term" value="P:proteolysis"/>
    <property type="evidence" value="ECO:0007669"/>
    <property type="project" value="UniProtKB-KW"/>
</dbReference>
<dbReference type="InterPro" id="IPR003709">
    <property type="entry name" value="VanY-like_core_dom"/>
</dbReference>
<dbReference type="InterPro" id="IPR038765">
    <property type="entry name" value="Papain-like_cys_pep_sf"/>
</dbReference>
<dbReference type="CDD" id="cd14814">
    <property type="entry name" value="Peptidase_M15"/>
    <property type="match status" value="1"/>
</dbReference>
<dbReference type="Gene3D" id="3.90.1720.10">
    <property type="entry name" value="endopeptidase domain like (from Nostoc punctiforme)"/>
    <property type="match status" value="1"/>
</dbReference>